<evidence type="ECO:0000313" key="1">
    <source>
        <dbReference type="EMBL" id="TYA71551.1"/>
    </source>
</evidence>
<protein>
    <submittedName>
        <fullName evidence="1">DNA alkylation repair protein</fullName>
    </submittedName>
</protein>
<dbReference type="AlphaFoldDB" id="A0A5D0HJQ4"/>
<dbReference type="RefSeq" id="WP_148544537.1">
    <property type="nucleotide sequence ID" value="NZ_VSDQ01000718.1"/>
</dbReference>
<dbReference type="Pfam" id="PF08713">
    <property type="entry name" value="DNA_alkylation"/>
    <property type="match status" value="1"/>
</dbReference>
<dbReference type="OrthoDB" id="9797162at2"/>
<name>A0A5D0HJQ4_9FLAO</name>
<sequence>MPEPLKYIYSKPLFESFTATIKTVVPEFDSEGYIKDIFYKDWENLELKERMRHSTHTLNKYFSKDYKVNVDHILKCVDLLKNKPKTSEYDTLAYMFFPDYIEQYGIDDYETSINAMETITQFASCEFAIRPFIIKYETQAIAQMLKWSKHKNLHVRRLASEGCRPRLPWAMALPSLKKDPSPILPILENLKDDTSEYVRRSVANNLNDIAKDNPNIVVSIVKQWIGKTEVTDKLVKHASRTLLKQGHQELMQLFGFGSIKNIKLKNFKILTPKVKIGEDLEFEFIVKNLSKSSSKIRLEYTIYYQKANGSLTPKVFKISEKEYAGNSSTTIHKKQSFKLITTRKFHLGLHKVAIVVNGNEFKTLDFNLIP</sequence>
<dbReference type="Proteomes" id="UP000323930">
    <property type="component" value="Unassembled WGS sequence"/>
</dbReference>
<reference evidence="1 2" key="1">
    <citation type="submission" date="2019-08" db="EMBL/GenBank/DDBJ databases">
        <title>Seonamhaeicola sediminis sp. nov., isolated from marine sediment.</title>
        <authorList>
            <person name="Cao W.R."/>
        </authorList>
    </citation>
    <scope>NUCLEOTIDE SEQUENCE [LARGE SCALE GENOMIC DNA]</scope>
    <source>
        <strain evidence="1 2">B011</strain>
    </source>
</reference>
<comment type="caution">
    <text evidence="1">The sequence shown here is derived from an EMBL/GenBank/DDBJ whole genome shotgun (WGS) entry which is preliminary data.</text>
</comment>
<dbReference type="SUPFAM" id="SSF48371">
    <property type="entry name" value="ARM repeat"/>
    <property type="match status" value="1"/>
</dbReference>
<dbReference type="Gene3D" id="1.25.40.290">
    <property type="entry name" value="ARM repeat domains"/>
    <property type="match status" value="1"/>
</dbReference>
<accession>A0A5D0HJQ4</accession>
<dbReference type="InterPro" id="IPR021133">
    <property type="entry name" value="HEAT_type_2"/>
</dbReference>
<organism evidence="1 2">
    <name type="scientific">Seonamhaeicola marinus</name>
    <dbReference type="NCBI Taxonomy" id="1912246"/>
    <lineage>
        <taxon>Bacteria</taxon>
        <taxon>Pseudomonadati</taxon>
        <taxon>Bacteroidota</taxon>
        <taxon>Flavobacteriia</taxon>
        <taxon>Flavobacteriales</taxon>
        <taxon>Flavobacteriaceae</taxon>
    </lineage>
</organism>
<dbReference type="PROSITE" id="PS50077">
    <property type="entry name" value="HEAT_REPEAT"/>
    <property type="match status" value="1"/>
</dbReference>
<dbReference type="InterPro" id="IPR016024">
    <property type="entry name" value="ARM-type_fold"/>
</dbReference>
<dbReference type="InterPro" id="IPR014825">
    <property type="entry name" value="DNA_alkylation"/>
</dbReference>
<dbReference type="EMBL" id="VSDQ01000718">
    <property type="protein sequence ID" value="TYA71551.1"/>
    <property type="molecule type" value="Genomic_DNA"/>
</dbReference>
<evidence type="ECO:0000313" key="2">
    <source>
        <dbReference type="Proteomes" id="UP000323930"/>
    </source>
</evidence>
<gene>
    <name evidence="1" type="ORF">FUA24_18410</name>
</gene>
<proteinExistence type="predicted"/>
<keyword evidence="2" id="KW-1185">Reference proteome</keyword>